<keyword evidence="2" id="KW-0012">Acyltransferase</keyword>
<proteinExistence type="predicted"/>
<dbReference type="InterPro" id="IPR000182">
    <property type="entry name" value="GNAT_dom"/>
</dbReference>
<evidence type="ECO:0000256" key="2">
    <source>
        <dbReference type="ARBA" id="ARBA00023315"/>
    </source>
</evidence>
<dbReference type="Proteomes" id="UP000633619">
    <property type="component" value="Unassembled WGS sequence"/>
</dbReference>
<comment type="caution">
    <text evidence="4">The sequence shown here is derived from an EMBL/GenBank/DDBJ whole genome shotgun (WGS) entry which is preliminary data.</text>
</comment>
<keyword evidence="1 4" id="KW-0808">Transferase</keyword>
<gene>
    <name evidence="4" type="ORF">I8U20_02065</name>
</gene>
<evidence type="ECO:0000313" key="5">
    <source>
        <dbReference type="Proteomes" id="UP000633619"/>
    </source>
</evidence>
<dbReference type="SUPFAM" id="SSF55729">
    <property type="entry name" value="Acyl-CoA N-acyltransferases (Nat)"/>
    <property type="match status" value="1"/>
</dbReference>
<keyword evidence="5" id="KW-1185">Reference proteome</keyword>
<evidence type="ECO:0000313" key="4">
    <source>
        <dbReference type="EMBL" id="MBH8594112.1"/>
    </source>
</evidence>
<dbReference type="PANTHER" id="PTHR43800:SF1">
    <property type="entry name" value="PEPTIDYL-LYSINE N-ACETYLTRANSFERASE YJAB"/>
    <property type="match status" value="1"/>
</dbReference>
<dbReference type="Gene3D" id="3.40.630.30">
    <property type="match status" value="1"/>
</dbReference>
<protein>
    <submittedName>
        <fullName evidence="4">GNAT family N-acetyltransferase</fullName>
    </submittedName>
</protein>
<dbReference type="PANTHER" id="PTHR43800">
    <property type="entry name" value="PEPTIDYL-LYSINE N-ACETYLTRANSFERASE YJAB"/>
    <property type="match status" value="1"/>
</dbReference>
<name>A0A8I1AA38_THEIN</name>
<dbReference type="RefSeq" id="WP_181730915.1">
    <property type="nucleotide sequence ID" value="NZ_JACEIR010000001.1"/>
</dbReference>
<accession>A0A8I1AA38</accession>
<dbReference type="EMBL" id="JAECVW010000001">
    <property type="protein sequence ID" value="MBH8594112.1"/>
    <property type="molecule type" value="Genomic_DNA"/>
</dbReference>
<dbReference type="PROSITE" id="PS51186">
    <property type="entry name" value="GNAT"/>
    <property type="match status" value="1"/>
</dbReference>
<dbReference type="CDD" id="cd04301">
    <property type="entry name" value="NAT_SF"/>
    <property type="match status" value="1"/>
</dbReference>
<organism evidence="4 5">
    <name type="scientific">Thermoactinomyces intermedius</name>
    <dbReference type="NCBI Taxonomy" id="2024"/>
    <lineage>
        <taxon>Bacteria</taxon>
        <taxon>Bacillati</taxon>
        <taxon>Bacillota</taxon>
        <taxon>Bacilli</taxon>
        <taxon>Bacillales</taxon>
        <taxon>Thermoactinomycetaceae</taxon>
        <taxon>Thermoactinomyces</taxon>
    </lineage>
</organism>
<reference evidence="4 5" key="1">
    <citation type="submission" date="2020-12" db="EMBL/GenBank/DDBJ databases">
        <title>WGS of Thermoactinomyces spp.</title>
        <authorList>
            <person name="Cheng K."/>
        </authorList>
    </citation>
    <scope>NUCLEOTIDE SEQUENCE [LARGE SCALE GENOMIC DNA]</scope>
    <source>
        <strain evidence="5">CICC 10671\DSM 43846</strain>
    </source>
</reference>
<sequence length="152" mass="17681">MTIQILSLMDDKHLIQILSTQQAAYQVEAERIRSYNIPTLKETIQSMRKSKETFIGIYKKDQLAGFLSYIKEKDRMTICRLAVHPDYFRQGIASRLLTQVLNQPGIKSWVVTTGKENEPAIRCYEKHGFQKQEEIMTREGIPIVRMFKKVDG</sequence>
<dbReference type="GO" id="GO:0016747">
    <property type="term" value="F:acyltransferase activity, transferring groups other than amino-acyl groups"/>
    <property type="evidence" value="ECO:0007669"/>
    <property type="project" value="InterPro"/>
</dbReference>
<feature type="domain" description="N-acetyltransferase" evidence="3">
    <location>
        <begin position="1"/>
        <end position="151"/>
    </location>
</feature>
<dbReference type="AlphaFoldDB" id="A0A8I1AA38"/>
<dbReference type="Pfam" id="PF00583">
    <property type="entry name" value="Acetyltransf_1"/>
    <property type="match status" value="1"/>
</dbReference>
<evidence type="ECO:0000256" key="1">
    <source>
        <dbReference type="ARBA" id="ARBA00022679"/>
    </source>
</evidence>
<evidence type="ECO:0000259" key="3">
    <source>
        <dbReference type="PROSITE" id="PS51186"/>
    </source>
</evidence>
<dbReference type="InterPro" id="IPR016181">
    <property type="entry name" value="Acyl_CoA_acyltransferase"/>
</dbReference>